<dbReference type="Proteomes" id="UP000681722">
    <property type="component" value="Unassembled WGS sequence"/>
</dbReference>
<dbReference type="EMBL" id="CAJNOQ010075612">
    <property type="protein sequence ID" value="CAF1689293.1"/>
    <property type="molecule type" value="Genomic_DNA"/>
</dbReference>
<accession>A0A816HS60</accession>
<protein>
    <submittedName>
        <fullName evidence="1">Uncharacterized protein</fullName>
    </submittedName>
</protein>
<dbReference type="OrthoDB" id="10046831at2759"/>
<dbReference type="Proteomes" id="UP000663829">
    <property type="component" value="Unassembled WGS sequence"/>
</dbReference>
<dbReference type="AlphaFoldDB" id="A0A816HS60"/>
<dbReference type="EMBL" id="CAJOBC010028003">
    <property type="protein sequence ID" value="CAF4076860.1"/>
    <property type="molecule type" value="Genomic_DNA"/>
</dbReference>
<sequence length="48" mass="5660">VVNLEDFTVVWLDLDLNKTDDCFETLLALREILNYLKECDDPCLKIEE</sequence>
<keyword evidence="3" id="KW-1185">Reference proteome</keyword>
<proteinExistence type="predicted"/>
<organism evidence="1 3">
    <name type="scientific">Didymodactylos carnosus</name>
    <dbReference type="NCBI Taxonomy" id="1234261"/>
    <lineage>
        <taxon>Eukaryota</taxon>
        <taxon>Metazoa</taxon>
        <taxon>Spiralia</taxon>
        <taxon>Gnathifera</taxon>
        <taxon>Rotifera</taxon>
        <taxon>Eurotatoria</taxon>
        <taxon>Bdelloidea</taxon>
        <taxon>Philodinida</taxon>
        <taxon>Philodinidae</taxon>
        <taxon>Didymodactylos</taxon>
    </lineage>
</organism>
<evidence type="ECO:0000313" key="3">
    <source>
        <dbReference type="Proteomes" id="UP000663829"/>
    </source>
</evidence>
<evidence type="ECO:0000313" key="2">
    <source>
        <dbReference type="EMBL" id="CAF4076860.1"/>
    </source>
</evidence>
<reference evidence="1" key="1">
    <citation type="submission" date="2021-02" db="EMBL/GenBank/DDBJ databases">
        <authorList>
            <person name="Nowell W R."/>
        </authorList>
    </citation>
    <scope>NUCLEOTIDE SEQUENCE</scope>
</reference>
<feature type="non-terminal residue" evidence="1">
    <location>
        <position position="1"/>
    </location>
</feature>
<gene>
    <name evidence="1" type="ORF">GPM918_LOCUS46818</name>
    <name evidence="2" type="ORF">SRO942_LOCUS27914</name>
</gene>
<comment type="caution">
    <text evidence="1">The sequence shown here is derived from an EMBL/GenBank/DDBJ whole genome shotgun (WGS) entry which is preliminary data.</text>
</comment>
<evidence type="ECO:0000313" key="1">
    <source>
        <dbReference type="EMBL" id="CAF1689293.1"/>
    </source>
</evidence>
<name>A0A816HS60_9BILA</name>